<sequence length="79" mass="8769">MTFVLLLLSMLSHVTKASPIHSYQSQLDEKDRQDIMTLATGIIKIVMTGSSGYLIEDKRNAGTVDSLYNLPHLFEAGRS</sequence>
<accession>A0ABD3T7V3</accession>
<organism evidence="2 3">
    <name type="scientific">Sinanodonta woodiana</name>
    <name type="common">Chinese pond mussel</name>
    <name type="synonym">Anodonta woodiana</name>
    <dbReference type="NCBI Taxonomy" id="1069815"/>
    <lineage>
        <taxon>Eukaryota</taxon>
        <taxon>Metazoa</taxon>
        <taxon>Spiralia</taxon>
        <taxon>Lophotrochozoa</taxon>
        <taxon>Mollusca</taxon>
        <taxon>Bivalvia</taxon>
        <taxon>Autobranchia</taxon>
        <taxon>Heteroconchia</taxon>
        <taxon>Palaeoheterodonta</taxon>
        <taxon>Unionida</taxon>
        <taxon>Unionoidea</taxon>
        <taxon>Unionidae</taxon>
        <taxon>Unioninae</taxon>
        <taxon>Sinanodonta</taxon>
    </lineage>
</organism>
<dbReference type="EMBL" id="JBJQND010000019">
    <property type="protein sequence ID" value="KAL3832666.1"/>
    <property type="molecule type" value="Genomic_DNA"/>
</dbReference>
<evidence type="ECO:0000256" key="1">
    <source>
        <dbReference type="SAM" id="SignalP"/>
    </source>
</evidence>
<proteinExistence type="predicted"/>
<feature type="chain" id="PRO_5044837962" evidence="1">
    <location>
        <begin position="18"/>
        <end position="79"/>
    </location>
</feature>
<dbReference type="AlphaFoldDB" id="A0ABD3T7V3"/>
<comment type="caution">
    <text evidence="2">The sequence shown here is derived from an EMBL/GenBank/DDBJ whole genome shotgun (WGS) entry which is preliminary data.</text>
</comment>
<gene>
    <name evidence="2" type="ORF">ACJMK2_024289</name>
</gene>
<evidence type="ECO:0000313" key="3">
    <source>
        <dbReference type="Proteomes" id="UP001634394"/>
    </source>
</evidence>
<keyword evidence="3" id="KW-1185">Reference proteome</keyword>
<name>A0ABD3T7V3_SINWO</name>
<reference evidence="2 3" key="1">
    <citation type="submission" date="2024-11" db="EMBL/GenBank/DDBJ databases">
        <title>Chromosome-level genome assembly of the freshwater bivalve Anodonta woodiana.</title>
        <authorList>
            <person name="Chen X."/>
        </authorList>
    </citation>
    <scope>NUCLEOTIDE SEQUENCE [LARGE SCALE GENOMIC DNA]</scope>
    <source>
        <strain evidence="2">MN2024</strain>
        <tissue evidence="2">Gills</tissue>
    </source>
</reference>
<keyword evidence="1" id="KW-0732">Signal</keyword>
<protein>
    <submittedName>
        <fullName evidence="2">Uncharacterized protein</fullName>
    </submittedName>
</protein>
<dbReference type="Proteomes" id="UP001634394">
    <property type="component" value="Unassembled WGS sequence"/>
</dbReference>
<evidence type="ECO:0000313" key="2">
    <source>
        <dbReference type="EMBL" id="KAL3832666.1"/>
    </source>
</evidence>
<feature type="signal peptide" evidence="1">
    <location>
        <begin position="1"/>
        <end position="17"/>
    </location>
</feature>